<dbReference type="KEGG" id="mox:DAMO_1169"/>
<dbReference type="STRING" id="671143.DAMO_1169"/>
<dbReference type="EMBL" id="FP565575">
    <property type="protein sequence ID" value="CBE68229.1"/>
    <property type="molecule type" value="Genomic_DNA"/>
</dbReference>
<evidence type="ECO:0000256" key="1">
    <source>
        <dbReference type="SAM" id="SignalP"/>
    </source>
</evidence>
<accession>D5MEQ0</accession>
<keyword evidence="1" id="KW-0732">Signal</keyword>
<reference evidence="2 3" key="1">
    <citation type="journal article" date="2010" name="Nature">
        <title>Nitrite-driven anaerobic methane oxidation by oxygenic bacteria.</title>
        <authorList>
            <person name="Ettwig K.F."/>
            <person name="Butler M.K."/>
            <person name="Le Paslier D."/>
            <person name="Pelletier E."/>
            <person name="Mangenot S."/>
            <person name="Kuypers M.M.M."/>
            <person name="Schreiber F."/>
            <person name="Dutilh B.E."/>
            <person name="Zedelius J."/>
            <person name="de Beer D."/>
            <person name="Gloerich J."/>
            <person name="Wessels H.J.C.T."/>
            <person name="van Allen T."/>
            <person name="Luesken F."/>
            <person name="Wu M."/>
            <person name="van de Pas-Schoonen K.T."/>
            <person name="Op den Camp H.J.M."/>
            <person name="Janssen-Megens E.M."/>
            <person name="Francoijs K-J."/>
            <person name="Stunnenberg H."/>
            <person name="Weissenbach J."/>
            <person name="Jetten M.S.M."/>
            <person name="Strous M."/>
        </authorList>
    </citation>
    <scope>NUCLEOTIDE SEQUENCE [LARGE SCALE GENOMIC DNA]</scope>
</reference>
<feature type="chain" id="PRO_5003074275" description="DUF4197 domain-containing protein" evidence="1">
    <location>
        <begin position="30"/>
        <end position="256"/>
    </location>
</feature>
<dbReference type="PATRIC" id="fig|671143.5.peg.1027"/>
<dbReference type="AlphaFoldDB" id="D5MEQ0"/>
<evidence type="ECO:0008006" key="4">
    <source>
        <dbReference type="Google" id="ProtNLM"/>
    </source>
</evidence>
<proteinExistence type="predicted"/>
<dbReference type="eggNOG" id="ENOG502Z7PK">
    <property type="taxonomic scope" value="Bacteria"/>
</dbReference>
<dbReference type="Proteomes" id="UP000006898">
    <property type="component" value="Chromosome"/>
</dbReference>
<dbReference type="HOGENOM" id="CLU_085032_0_0_0"/>
<dbReference type="InterPro" id="IPR025245">
    <property type="entry name" value="DUF4197"/>
</dbReference>
<sequence length="256" mass="28005">MQKKFRTRCATLVLCLLTLILADRQQAAAQGQNVPAPRWWPFTQPFTGFGSGPQDGLDAGTIGSGLKEALRIGTQNAVALTGRSNGYFGNPAIRILMPQQLQMLETTMRMAGYGYQVDALIQSMNQAAERAAPAAAQIFTDALSAMTFDDARTILAGGETAATDYFKVKTSNQLIAAFRPVVEQTMNEVGVVRQYKDLIALYQSIPFVKSTAFDIDQYVVSQGLGGLFHVLGEEERKIRTDPTARVTDLLKEVFSR</sequence>
<organism evidence="2 3">
    <name type="scientific">Methylomirabilis oxygeniifera</name>
    <dbReference type="NCBI Taxonomy" id="671143"/>
    <lineage>
        <taxon>Bacteria</taxon>
        <taxon>Candidatus Methylomirabilota</taxon>
        <taxon>Candidatus Methylomirabilia</taxon>
        <taxon>Candidatus Methylomirabilales</taxon>
        <taxon>Candidatus Methylomirabilaceae</taxon>
        <taxon>Candidatus Methylomirabilis</taxon>
    </lineage>
</organism>
<feature type="signal peptide" evidence="1">
    <location>
        <begin position="1"/>
        <end position="29"/>
    </location>
</feature>
<evidence type="ECO:0000313" key="2">
    <source>
        <dbReference type="EMBL" id="CBE68229.1"/>
    </source>
</evidence>
<protein>
    <recommendedName>
        <fullName evidence="4">DUF4197 domain-containing protein</fullName>
    </recommendedName>
</protein>
<dbReference type="Pfam" id="PF13852">
    <property type="entry name" value="DUF4197"/>
    <property type="match status" value="1"/>
</dbReference>
<name>D5MEQ0_METO1</name>
<evidence type="ECO:0000313" key="3">
    <source>
        <dbReference type="Proteomes" id="UP000006898"/>
    </source>
</evidence>
<gene>
    <name evidence="2" type="ORF">DAMO_1169</name>
</gene>